<dbReference type="Proteomes" id="UP000664628">
    <property type="component" value="Unassembled WGS sequence"/>
</dbReference>
<keyword evidence="1" id="KW-0472">Membrane</keyword>
<sequence>MLTFLSLVGIVIALIVVAAFIEGFLELAGFSEKAARGMRKLLFFAAYALAVHHYLQ</sequence>
<feature type="transmembrane region" description="Helical" evidence="1">
    <location>
        <begin position="6"/>
        <end position="25"/>
    </location>
</feature>
<dbReference type="EMBL" id="JAFMYW010000001">
    <property type="protein sequence ID" value="MBO0946947.1"/>
    <property type="molecule type" value="Genomic_DNA"/>
</dbReference>
<keyword evidence="3" id="KW-1185">Reference proteome</keyword>
<organism evidence="2 3">
    <name type="scientific">Fibrella forsythiae</name>
    <dbReference type="NCBI Taxonomy" id="2817061"/>
    <lineage>
        <taxon>Bacteria</taxon>
        <taxon>Pseudomonadati</taxon>
        <taxon>Bacteroidota</taxon>
        <taxon>Cytophagia</taxon>
        <taxon>Cytophagales</taxon>
        <taxon>Spirosomataceae</taxon>
        <taxon>Fibrella</taxon>
    </lineage>
</organism>
<dbReference type="RefSeq" id="WP_207326874.1">
    <property type="nucleotide sequence ID" value="NZ_JAFMYW010000001.1"/>
</dbReference>
<comment type="caution">
    <text evidence="2">The sequence shown here is derived from an EMBL/GenBank/DDBJ whole genome shotgun (WGS) entry which is preliminary data.</text>
</comment>
<proteinExistence type="predicted"/>
<reference evidence="2 3" key="1">
    <citation type="submission" date="2021-03" db="EMBL/GenBank/DDBJ databases">
        <title>Fibrella sp. HMF5405 genome sequencing and assembly.</title>
        <authorList>
            <person name="Kang H."/>
            <person name="Kim H."/>
            <person name="Bae S."/>
            <person name="Joh K."/>
        </authorList>
    </citation>
    <scope>NUCLEOTIDE SEQUENCE [LARGE SCALE GENOMIC DNA]</scope>
    <source>
        <strain evidence="2 3">HMF5405</strain>
    </source>
</reference>
<name>A0ABS3JAC0_9BACT</name>
<gene>
    <name evidence="2" type="ORF">J2I46_00020</name>
</gene>
<accession>A0ABS3JAC0</accession>
<evidence type="ECO:0000313" key="3">
    <source>
        <dbReference type="Proteomes" id="UP000664628"/>
    </source>
</evidence>
<evidence type="ECO:0000256" key="1">
    <source>
        <dbReference type="SAM" id="Phobius"/>
    </source>
</evidence>
<keyword evidence="1" id="KW-0812">Transmembrane</keyword>
<keyword evidence="1" id="KW-1133">Transmembrane helix</keyword>
<protein>
    <submittedName>
        <fullName evidence="2">Uncharacterized protein</fullName>
    </submittedName>
</protein>
<evidence type="ECO:0000313" key="2">
    <source>
        <dbReference type="EMBL" id="MBO0946947.1"/>
    </source>
</evidence>